<dbReference type="Gene3D" id="3.10.350.10">
    <property type="entry name" value="LysM domain"/>
    <property type="match status" value="1"/>
</dbReference>
<feature type="domain" description="LysM" evidence="1">
    <location>
        <begin position="140"/>
        <end position="182"/>
    </location>
</feature>
<gene>
    <name evidence="2" type="ORF">GR204_34380</name>
</gene>
<dbReference type="SMART" id="SM00257">
    <property type="entry name" value="LysM"/>
    <property type="match status" value="1"/>
</dbReference>
<reference evidence="2 3" key="1">
    <citation type="submission" date="2019-12" db="EMBL/GenBank/DDBJ databases">
        <title>Rhizobium genotypes associated with high levels of biological nitrogen fixation by grain legumes in a temperate-maritime cropping system.</title>
        <authorList>
            <person name="Maluk M."/>
            <person name="Francesc Ferrando Molina F."/>
            <person name="Lopez Del Egido L."/>
            <person name="Lafos M."/>
            <person name="Langarica-Fuentes A."/>
            <person name="Gebre Yohannes G."/>
            <person name="Young M.W."/>
            <person name="Martin P."/>
            <person name="Gantlett R."/>
            <person name="Kenicer G."/>
            <person name="Hawes C."/>
            <person name="Begg G.S."/>
            <person name="Quilliam R.S."/>
            <person name="Squire G.R."/>
            <person name="Poole P.S."/>
            <person name="Young P.W."/>
            <person name="Iannetta P.M."/>
            <person name="James E.K."/>
        </authorList>
    </citation>
    <scope>NUCLEOTIDE SEQUENCE [LARGE SCALE GENOMIC DNA]</scope>
    <source>
        <strain evidence="2 3">JHI1096</strain>
    </source>
</reference>
<name>A0A6P0BLR5_RHILE</name>
<comment type="caution">
    <text evidence="2">The sequence shown here is derived from an EMBL/GenBank/DDBJ whole genome shotgun (WGS) entry which is preliminary data.</text>
</comment>
<proteinExistence type="predicted"/>
<evidence type="ECO:0000313" key="3">
    <source>
        <dbReference type="Proteomes" id="UP000471560"/>
    </source>
</evidence>
<evidence type="ECO:0000259" key="1">
    <source>
        <dbReference type="SMART" id="SM00257"/>
    </source>
</evidence>
<dbReference type="Gene3D" id="2.70.70.10">
    <property type="entry name" value="Glucose Permease (Domain IIA)"/>
    <property type="match status" value="1"/>
</dbReference>
<sequence>MEAYPADAIGTYVRPGPMHADEKDHHPSIMRHSETGYEDAVVLPVGSSLYPGDVIYIHWMQAILDFCPKGVQPYGSPDNAEITFRIYDCDYKPAPHNLRENQYMQTAIALPYSTAFDILKVGHLAENAPPSKLHIPQHRLYMVGQGDTTSKIAAMFGVSEKDLANLNFIQGDPTPEQIIKIPTVPPGKLNWPFAGKLLPMSDNSLRFGDFGAAVWADGFGQVTVTKKRPDAAKEPPLKVGKLKIPSDYQVYLGGYDVRIDHHNGFVSEFLGLDAVTTESGDFVDPNTLLGSVGVDFEFRVLKDGEAINPLSVLSQPDETINKD</sequence>
<accession>A0A6P0BLR5</accession>
<evidence type="ECO:0000313" key="2">
    <source>
        <dbReference type="EMBL" id="NEI38962.1"/>
    </source>
</evidence>
<dbReference type="RefSeq" id="WP_164579390.1">
    <property type="nucleotide sequence ID" value="NZ_WUEZ01000076.1"/>
</dbReference>
<organism evidence="2 3">
    <name type="scientific">Rhizobium leguminosarum</name>
    <dbReference type="NCBI Taxonomy" id="384"/>
    <lineage>
        <taxon>Bacteria</taxon>
        <taxon>Pseudomonadati</taxon>
        <taxon>Pseudomonadota</taxon>
        <taxon>Alphaproteobacteria</taxon>
        <taxon>Hyphomicrobiales</taxon>
        <taxon>Rhizobiaceae</taxon>
        <taxon>Rhizobium/Agrobacterium group</taxon>
        <taxon>Rhizobium</taxon>
    </lineage>
</organism>
<protein>
    <submittedName>
        <fullName evidence="2">LysM peptidoglycan-binding domain-containing protein</fullName>
    </submittedName>
</protein>
<dbReference type="CDD" id="cd00118">
    <property type="entry name" value="LysM"/>
    <property type="match status" value="1"/>
</dbReference>
<dbReference type="InterPro" id="IPR018392">
    <property type="entry name" value="LysM"/>
</dbReference>
<dbReference type="InterPro" id="IPR011055">
    <property type="entry name" value="Dup_hybrid_motif"/>
</dbReference>
<dbReference type="SUPFAM" id="SSF51261">
    <property type="entry name" value="Duplicated hybrid motif"/>
    <property type="match status" value="1"/>
</dbReference>
<dbReference type="InterPro" id="IPR036779">
    <property type="entry name" value="LysM_dom_sf"/>
</dbReference>
<dbReference type="Pfam" id="PF01476">
    <property type="entry name" value="LysM"/>
    <property type="match status" value="1"/>
</dbReference>
<dbReference type="EMBL" id="WUEZ01000076">
    <property type="protein sequence ID" value="NEI38962.1"/>
    <property type="molecule type" value="Genomic_DNA"/>
</dbReference>
<dbReference type="SUPFAM" id="SSF54106">
    <property type="entry name" value="LysM domain"/>
    <property type="match status" value="1"/>
</dbReference>
<dbReference type="AlphaFoldDB" id="A0A6P0BLR5"/>
<dbReference type="Proteomes" id="UP000471560">
    <property type="component" value="Unassembled WGS sequence"/>
</dbReference>